<dbReference type="InterPro" id="IPR008979">
    <property type="entry name" value="Galactose-bd-like_sf"/>
</dbReference>
<feature type="signal peptide" evidence="10">
    <location>
        <begin position="1"/>
        <end position="21"/>
    </location>
</feature>
<feature type="domain" description="GH10" evidence="11">
    <location>
        <begin position="99"/>
        <end position="575"/>
    </location>
</feature>
<dbReference type="PRINTS" id="PR00134">
    <property type="entry name" value="GLHYDRLASE10"/>
</dbReference>
<dbReference type="PANTHER" id="PTHR31490">
    <property type="entry name" value="GLYCOSYL HYDROLASE"/>
    <property type="match status" value="1"/>
</dbReference>
<evidence type="ECO:0000259" key="11">
    <source>
        <dbReference type="SMART" id="SM00633"/>
    </source>
</evidence>
<keyword evidence="13" id="KW-1185">Reference proteome</keyword>
<dbReference type="Gene3D" id="2.60.120.260">
    <property type="entry name" value="Galactose-binding domain-like"/>
    <property type="match status" value="1"/>
</dbReference>
<dbReference type="Gene3D" id="3.20.20.80">
    <property type="entry name" value="Glycosidases"/>
    <property type="match status" value="1"/>
</dbReference>
<evidence type="ECO:0000313" key="13">
    <source>
        <dbReference type="Proteomes" id="UP000243438"/>
    </source>
</evidence>
<comment type="catalytic activity">
    <reaction evidence="1 9">
        <text>Endohydrolysis of (1-&gt;4)-beta-D-xylosidic linkages in xylans.</text>
        <dbReference type="EC" id="3.2.1.8"/>
    </reaction>
</comment>
<evidence type="ECO:0000256" key="5">
    <source>
        <dbReference type="ARBA" id="ARBA00022801"/>
    </source>
</evidence>
<evidence type="ECO:0000256" key="7">
    <source>
        <dbReference type="ARBA" id="ARBA00023295"/>
    </source>
</evidence>
<evidence type="ECO:0000256" key="4">
    <source>
        <dbReference type="ARBA" id="ARBA00022729"/>
    </source>
</evidence>
<sequence>MINMKYYNKFLLGAISLVAFASCADNNSLDFTPAVGKSDSLVKLSYLNNYDVLKKYVDRTANPNFKLGTGVDASDFSSKGTVYALTVGNFDEITAGNAMKYGSCVADNGNMDFGAVKKFVSTAKDADVSIFGHTLAWHSQQNNKYLNSLVPNSERYMHITTTSVGTKPNPWDWGITYNLDSPLEVGKSYTLSLSAKSSPGTTVWFWPSCSAGTMYLNPQFSVGTKWGVYSITFTPDKPIDKLSYEFGQLNGSLYLDNISLTKDGSSTNLIVNPNFDNNDISRYSKPSYLNFTYAIDGVIPTKILTDQEKKDTITWAMGNWIQGMMNACKGYVKAWDVVNEPLSGVDKDGDGFYDLQSATRGTVSDNDASANFYWQDYMGDLDYVRTAVADARKYFVESGGNASDLKLFINDYNLETFWDHNQKLISLISWIGKWEADGTTKIDGIGTQMHVSYNEDPIKQKSQEDAIVNMFKIMAATKKLVRISELDMGILDANGNKVLTPNVTDAQMKEQAAFYQFIVKAYFDNVPAAQRYGIAQWAQTDSPSTTGAWRANEPIGLWNGKYDRKRAYAGFADGLAGKVVYPAE</sequence>
<dbReference type="Proteomes" id="UP000243438">
    <property type="component" value="Unassembled WGS sequence"/>
</dbReference>
<evidence type="ECO:0000256" key="3">
    <source>
        <dbReference type="ARBA" id="ARBA00022651"/>
    </source>
</evidence>
<evidence type="ECO:0000313" key="12">
    <source>
        <dbReference type="EMBL" id="EXG77776.1"/>
    </source>
</evidence>
<dbReference type="SMART" id="SM00633">
    <property type="entry name" value="Glyco_10"/>
    <property type="match status" value="1"/>
</dbReference>
<evidence type="ECO:0000256" key="6">
    <source>
        <dbReference type="ARBA" id="ARBA00023277"/>
    </source>
</evidence>
<dbReference type="EMBL" id="JFBS01000001">
    <property type="protein sequence ID" value="EXG77776.1"/>
    <property type="molecule type" value="Genomic_DNA"/>
</dbReference>
<feature type="chain" id="PRO_5046568907" description="Beta-xylanase" evidence="10">
    <location>
        <begin position="22"/>
        <end position="584"/>
    </location>
</feature>
<keyword evidence="5 9" id="KW-0378">Hydrolase</keyword>
<keyword evidence="7 9" id="KW-0326">Glycosidase</keyword>
<dbReference type="SUPFAM" id="SSF49785">
    <property type="entry name" value="Galactose-binding domain-like"/>
    <property type="match status" value="1"/>
</dbReference>
<name>A0ABN0RU70_9BACT</name>
<accession>A0ABN0RU70</accession>
<evidence type="ECO:0000256" key="9">
    <source>
        <dbReference type="RuleBase" id="RU361174"/>
    </source>
</evidence>
<keyword evidence="3" id="KW-0858">Xylan degradation</keyword>
<comment type="similarity">
    <text evidence="2 9">Belongs to the glycosyl hydrolase 10 (cellulase F) family.</text>
</comment>
<evidence type="ECO:0000256" key="2">
    <source>
        <dbReference type="ARBA" id="ARBA00007495"/>
    </source>
</evidence>
<dbReference type="InterPro" id="IPR001000">
    <property type="entry name" value="GH10_dom"/>
</dbReference>
<keyword evidence="4 10" id="KW-0732">Signal</keyword>
<comment type="caution">
    <text evidence="12">The sequence shown here is derived from an EMBL/GenBank/DDBJ whole genome shotgun (WGS) entry which is preliminary data.</text>
</comment>
<protein>
    <recommendedName>
        <fullName evidence="9">Beta-xylanase</fullName>
        <ecNumber evidence="9">3.2.1.8</ecNumber>
    </recommendedName>
</protein>
<dbReference type="InterPro" id="IPR044846">
    <property type="entry name" value="GH10"/>
</dbReference>
<dbReference type="PROSITE" id="PS51257">
    <property type="entry name" value="PROKAR_LIPOPROTEIN"/>
    <property type="match status" value="1"/>
</dbReference>
<organism evidence="12 13">
    <name type="scientific">Xylanibacter oryzae DSM 17970</name>
    <dbReference type="NCBI Taxonomy" id="915438"/>
    <lineage>
        <taxon>Bacteria</taxon>
        <taxon>Pseudomonadati</taxon>
        <taxon>Bacteroidota</taxon>
        <taxon>Bacteroidia</taxon>
        <taxon>Bacteroidales</taxon>
        <taxon>Prevotellaceae</taxon>
        <taxon>Xylanibacter</taxon>
    </lineage>
</organism>
<dbReference type="PANTHER" id="PTHR31490:SF88">
    <property type="entry name" value="BETA-XYLANASE"/>
    <property type="match status" value="1"/>
</dbReference>
<evidence type="ECO:0000256" key="8">
    <source>
        <dbReference type="ARBA" id="ARBA00023326"/>
    </source>
</evidence>
<keyword evidence="8 9" id="KW-0624">Polysaccharide degradation</keyword>
<gene>
    <name evidence="12" type="ORF">XylorDRAFT_0121</name>
</gene>
<reference evidence="12" key="1">
    <citation type="submission" date="2013-07" db="EMBL/GenBank/DDBJ databases">
        <authorList>
            <consortium name="DOE Joint Genome Institute"/>
            <person name="Anderson I."/>
            <person name="Huntemann M."/>
            <person name="Han J."/>
            <person name="Chen A."/>
            <person name="Kyrpides N."/>
            <person name="Mavromatis K."/>
            <person name="Markowitz V."/>
            <person name="Palaniappan K."/>
            <person name="Ivanova N."/>
            <person name="Schaumberg A."/>
            <person name="Pati A."/>
            <person name="Liolios K."/>
            <person name="Nordberg H.P."/>
            <person name="Cantor M.N."/>
            <person name="Hua S.X."/>
            <person name="Woyke T."/>
        </authorList>
    </citation>
    <scope>NUCLEOTIDE SEQUENCE [LARGE SCALE GENOMIC DNA]</scope>
    <source>
        <strain evidence="12">DSM 17970</strain>
    </source>
</reference>
<evidence type="ECO:0000256" key="1">
    <source>
        <dbReference type="ARBA" id="ARBA00000681"/>
    </source>
</evidence>
<dbReference type="InterPro" id="IPR017853">
    <property type="entry name" value="GH"/>
</dbReference>
<dbReference type="EC" id="3.2.1.8" evidence="9"/>
<dbReference type="Pfam" id="PF00331">
    <property type="entry name" value="Glyco_hydro_10"/>
    <property type="match status" value="2"/>
</dbReference>
<dbReference type="SUPFAM" id="SSF51445">
    <property type="entry name" value="(Trans)glycosidases"/>
    <property type="match status" value="1"/>
</dbReference>
<keyword evidence="6 9" id="KW-0119">Carbohydrate metabolism</keyword>
<proteinExistence type="inferred from homology"/>
<evidence type="ECO:0000256" key="10">
    <source>
        <dbReference type="SAM" id="SignalP"/>
    </source>
</evidence>